<protein>
    <submittedName>
        <fullName evidence="2">CD109 antigen-like</fullName>
    </submittedName>
</protein>
<accession>A0ABC9WKV1</accession>
<organism evidence="2 3">
    <name type="scientific">Grus japonensis</name>
    <name type="common">Japanese crane</name>
    <name type="synonym">Red-crowned crane</name>
    <dbReference type="NCBI Taxonomy" id="30415"/>
    <lineage>
        <taxon>Eukaryota</taxon>
        <taxon>Metazoa</taxon>
        <taxon>Chordata</taxon>
        <taxon>Craniata</taxon>
        <taxon>Vertebrata</taxon>
        <taxon>Euteleostomi</taxon>
        <taxon>Archelosauria</taxon>
        <taxon>Archosauria</taxon>
        <taxon>Dinosauria</taxon>
        <taxon>Saurischia</taxon>
        <taxon>Theropoda</taxon>
        <taxon>Coelurosauria</taxon>
        <taxon>Aves</taxon>
        <taxon>Neognathae</taxon>
        <taxon>Neoaves</taxon>
        <taxon>Gruiformes</taxon>
        <taxon>Gruidae</taxon>
        <taxon>Grus</taxon>
    </lineage>
</organism>
<proteinExistence type="predicted"/>
<feature type="chain" id="PRO_5044886735" evidence="1">
    <location>
        <begin position="27"/>
        <end position="114"/>
    </location>
</feature>
<comment type="caution">
    <text evidence="2">The sequence shown here is derived from an EMBL/GenBank/DDBJ whole genome shotgun (WGS) entry which is preliminary data.</text>
</comment>
<name>A0ABC9WKV1_GRUJA</name>
<sequence>MARTRGAVRLLLFLLFLLFLCSSAAAGPTFLVAVPWNIRPGANMTVGVALLPDSPAQVTVRGEVIRDNETILSREMVFEKDFGYSKVQTKPIGLSIAEDSGMEEEITLMYLLYY</sequence>
<feature type="signal peptide" evidence="1">
    <location>
        <begin position="1"/>
        <end position="26"/>
    </location>
</feature>
<dbReference type="Proteomes" id="UP001623348">
    <property type="component" value="Unassembled WGS sequence"/>
</dbReference>
<reference evidence="2 3" key="1">
    <citation type="submission" date="2024-06" db="EMBL/GenBank/DDBJ databases">
        <title>The draft genome of Grus japonensis, version 3.</title>
        <authorList>
            <person name="Nabeshima K."/>
            <person name="Suzuki S."/>
            <person name="Onuma M."/>
        </authorList>
    </citation>
    <scope>NUCLEOTIDE SEQUENCE [LARGE SCALE GENOMIC DNA]</scope>
    <source>
        <strain evidence="2 3">451A</strain>
    </source>
</reference>
<keyword evidence="1" id="KW-0732">Signal</keyword>
<dbReference type="AlphaFoldDB" id="A0ABC9WKV1"/>
<evidence type="ECO:0000313" key="3">
    <source>
        <dbReference type="Proteomes" id="UP001623348"/>
    </source>
</evidence>
<keyword evidence="3" id="KW-1185">Reference proteome</keyword>
<evidence type="ECO:0000313" key="2">
    <source>
        <dbReference type="EMBL" id="GAB0186101.1"/>
    </source>
</evidence>
<evidence type="ECO:0000256" key="1">
    <source>
        <dbReference type="SAM" id="SignalP"/>
    </source>
</evidence>
<gene>
    <name evidence="2" type="ORF">GRJ2_001075400</name>
</gene>
<dbReference type="EMBL" id="BAAFJT010000003">
    <property type="protein sequence ID" value="GAB0186101.1"/>
    <property type="molecule type" value="Genomic_DNA"/>
</dbReference>